<evidence type="ECO:0000313" key="2">
    <source>
        <dbReference type="Proteomes" id="UP000629420"/>
    </source>
</evidence>
<dbReference type="Proteomes" id="UP000629420">
    <property type="component" value="Chromosome"/>
</dbReference>
<reference evidence="1 2" key="1">
    <citation type="submission" date="2021-01" db="EMBL/GenBank/DDBJ databases">
        <title>Aequorivita sp. strain KX20305, a bacterium isolated from the sediment collected at a cold seep field in South China Sea.</title>
        <authorList>
            <person name="Zhang H."/>
            <person name="Li C."/>
        </authorList>
    </citation>
    <scope>NUCLEOTIDE SEQUENCE [LARGE SCALE GENOMIC DNA]</scope>
    <source>
        <strain evidence="1 2">KX20305</strain>
    </source>
</reference>
<protein>
    <recommendedName>
        <fullName evidence="3">HNH endonuclease</fullName>
    </recommendedName>
</protein>
<evidence type="ECO:0000313" key="1">
    <source>
        <dbReference type="EMBL" id="QQX76461.1"/>
    </source>
</evidence>
<sequence>MNKEICYKCERKATSREHVPPICLFPEMKDTKGINYRKDLITVPSCDVHNSKKSDDDEFLLLSLSGLMKNNPVGNFHQITKANRSLKRKNKDFIEKQILRNHKYAKIKTTDGKFRLVSIGNPNTERLIDCLEHIAYGLYYQEFEERFEGEIKMVLEFIEYADENMQTFKKMLKKSFELEYESNREIKGENPKVFYYQFLKPDNFGLIALRMVFYETAETYVSFKGKNAKEPFDLGMKFIQNGFKTTFEVGDEKFEFNK</sequence>
<name>A0ABX7DQP7_9FLAO</name>
<gene>
    <name evidence="1" type="ORF">JK629_14225</name>
</gene>
<dbReference type="RefSeq" id="WP_202336265.1">
    <property type="nucleotide sequence ID" value="NZ_CP068439.1"/>
</dbReference>
<keyword evidence="2" id="KW-1185">Reference proteome</keyword>
<accession>A0ABX7DQP7</accession>
<dbReference type="EMBL" id="CP068439">
    <property type="protein sequence ID" value="QQX76461.1"/>
    <property type="molecule type" value="Genomic_DNA"/>
</dbReference>
<proteinExistence type="predicted"/>
<organism evidence="1 2">
    <name type="scientific">Aequorivita iocasae</name>
    <dbReference type="NCBI Taxonomy" id="2803865"/>
    <lineage>
        <taxon>Bacteria</taxon>
        <taxon>Pseudomonadati</taxon>
        <taxon>Bacteroidota</taxon>
        <taxon>Flavobacteriia</taxon>
        <taxon>Flavobacteriales</taxon>
        <taxon>Flavobacteriaceae</taxon>
        <taxon>Aequorivita</taxon>
    </lineage>
</organism>
<evidence type="ECO:0008006" key="3">
    <source>
        <dbReference type="Google" id="ProtNLM"/>
    </source>
</evidence>